<dbReference type="Proteomes" id="UP000719412">
    <property type="component" value="Unassembled WGS sequence"/>
</dbReference>
<accession>A0A8J6HSF5</accession>
<proteinExistence type="predicted"/>
<organism evidence="1 2">
    <name type="scientific">Tenebrio molitor</name>
    <name type="common">Yellow mealworm beetle</name>
    <dbReference type="NCBI Taxonomy" id="7067"/>
    <lineage>
        <taxon>Eukaryota</taxon>
        <taxon>Metazoa</taxon>
        <taxon>Ecdysozoa</taxon>
        <taxon>Arthropoda</taxon>
        <taxon>Hexapoda</taxon>
        <taxon>Insecta</taxon>
        <taxon>Pterygota</taxon>
        <taxon>Neoptera</taxon>
        <taxon>Endopterygota</taxon>
        <taxon>Coleoptera</taxon>
        <taxon>Polyphaga</taxon>
        <taxon>Cucujiformia</taxon>
        <taxon>Tenebrionidae</taxon>
        <taxon>Tenebrio</taxon>
    </lineage>
</organism>
<dbReference type="EMBL" id="JABDTM020014383">
    <property type="protein sequence ID" value="KAH0819507.1"/>
    <property type="molecule type" value="Genomic_DNA"/>
</dbReference>
<evidence type="ECO:0000313" key="2">
    <source>
        <dbReference type="Proteomes" id="UP000719412"/>
    </source>
</evidence>
<comment type="caution">
    <text evidence="1">The sequence shown here is derived from an EMBL/GenBank/DDBJ whole genome shotgun (WGS) entry which is preliminary data.</text>
</comment>
<gene>
    <name evidence="1" type="ORF">GEV33_003284</name>
</gene>
<keyword evidence="2" id="KW-1185">Reference proteome</keyword>
<evidence type="ECO:0000313" key="1">
    <source>
        <dbReference type="EMBL" id="KAH0819507.1"/>
    </source>
</evidence>
<reference evidence="1" key="2">
    <citation type="submission" date="2021-08" db="EMBL/GenBank/DDBJ databases">
        <authorList>
            <person name="Eriksson T."/>
        </authorList>
    </citation>
    <scope>NUCLEOTIDE SEQUENCE</scope>
    <source>
        <strain evidence="1">Stoneville</strain>
        <tissue evidence="1">Whole head</tissue>
    </source>
</reference>
<protein>
    <submittedName>
        <fullName evidence="1">Uncharacterized protein</fullName>
    </submittedName>
</protein>
<reference evidence="1" key="1">
    <citation type="journal article" date="2020" name="J Insects Food Feed">
        <title>The yellow mealworm (Tenebrio molitor) genome: a resource for the emerging insects as food and feed industry.</title>
        <authorList>
            <person name="Eriksson T."/>
            <person name="Andere A."/>
            <person name="Kelstrup H."/>
            <person name="Emery V."/>
            <person name="Picard C."/>
        </authorList>
    </citation>
    <scope>NUCLEOTIDE SEQUENCE</scope>
    <source>
        <strain evidence="1">Stoneville</strain>
        <tissue evidence="1">Whole head</tissue>
    </source>
</reference>
<sequence length="148" mass="16093">MGIKLVPSDVLRCLFNSSDRSICLFDYFVCALPPVQETRRAAPAPPPPTAIVTHNRRYYSATDIVYTTGSKRRVQSDGGRLGGGTGGKLKVAAVFLVSGCAAHRVHNPPNREKIAARGQRVINLQKSLRPLFGLVQCLQNGEHNAVIK</sequence>
<name>A0A8J6HSF5_TENMO</name>
<dbReference type="AlphaFoldDB" id="A0A8J6HSF5"/>